<dbReference type="RefSeq" id="WP_219878662.1">
    <property type="nucleotide sequence ID" value="NZ_JAHYXK010000019.1"/>
</dbReference>
<protein>
    <submittedName>
        <fullName evidence="4">Outer membrane beta-barrel protein</fullName>
    </submittedName>
</protein>
<name>A0ABS7CZ47_9BACT</name>
<dbReference type="InterPro" id="IPR041700">
    <property type="entry name" value="OMP_b-brl_3"/>
</dbReference>
<keyword evidence="5" id="KW-1185">Reference proteome</keyword>
<reference evidence="4 5" key="1">
    <citation type="journal article" date="2016" name="Int. J. Syst. Evol. Microbiol.">
        <title>Pontibacter aydingkolensis sp. nov., isolated from soil of a salt lake.</title>
        <authorList>
            <person name="Osman G."/>
            <person name="Zhang T."/>
            <person name="Lou K."/>
            <person name="Gao Y."/>
            <person name="Chang W."/>
            <person name="Lin Q."/>
            <person name="Yang H.M."/>
            <person name="Huo X.D."/>
            <person name="Wang N."/>
        </authorList>
    </citation>
    <scope>NUCLEOTIDE SEQUENCE [LARGE SCALE GENOMIC DNA]</scope>
    <source>
        <strain evidence="4 5">KACC 19255</strain>
    </source>
</reference>
<feature type="domain" description="Outer membrane protein beta-barrel" evidence="3">
    <location>
        <begin position="455"/>
        <end position="794"/>
    </location>
</feature>
<evidence type="ECO:0000259" key="3">
    <source>
        <dbReference type="Pfam" id="PF14905"/>
    </source>
</evidence>
<evidence type="ECO:0000256" key="1">
    <source>
        <dbReference type="SAM" id="MobiDB-lite"/>
    </source>
</evidence>
<dbReference type="Proteomes" id="UP000813018">
    <property type="component" value="Unassembled WGS sequence"/>
</dbReference>
<feature type="chain" id="PRO_5046622650" evidence="2">
    <location>
        <begin position="19"/>
        <end position="928"/>
    </location>
</feature>
<dbReference type="SUPFAM" id="SSF49464">
    <property type="entry name" value="Carboxypeptidase regulatory domain-like"/>
    <property type="match status" value="1"/>
</dbReference>
<dbReference type="EMBL" id="JAHYXK010000019">
    <property type="protein sequence ID" value="MBW7468792.1"/>
    <property type="molecule type" value="Genomic_DNA"/>
</dbReference>
<feature type="signal peptide" evidence="2">
    <location>
        <begin position="1"/>
        <end position="18"/>
    </location>
</feature>
<evidence type="ECO:0000256" key="2">
    <source>
        <dbReference type="SAM" id="SignalP"/>
    </source>
</evidence>
<dbReference type="Pfam" id="PF13620">
    <property type="entry name" value="CarboxypepD_reg"/>
    <property type="match status" value="1"/>
</dbReference>
<gene>
    <name evidence="4" type="ORF">K0O23_17085</name>
</gene>
<evidence type="ECO:0000313" key="5">
    <source>
        <dbReference type="Proteomes" id="UP000813018"/>
    </source>
</evidence>
<comment type="caution">
    <text evidence="4">The sequence shown here is derived from an EMBL/GenBank/DDBJ whole genome shotgun (WGS) entry which is preliminary data.</text>
</comment>
<proteinExistence type="predicted"/>
<feature type="region of interest" description="Disordered" evidence="1">
    <location>
        <begin position="365"/>
        <end position="386"/>
    </location>
</feature>
<organism evidence="4 5">
    <name type="scientific">Pontibacter aydingkolensis</name>
    <dbReference type="NCBI Taxonomy" id="1911536"/>
    <lineage>
        <taxon>Bacteria</taxon>
        <taxon>Pseudomonadati</taxon>
        <taxon>Bacteroidota</taxon>
        <taxon>Cytophagia</taxon>
        <taxon>Cytophagales</taxon>
        <taxon>Hymenobacteraceae</taxon>
        <taxon>Pontibacter</taxon>
    </lineage>
</organism>
<dbReference type="Pfam" id="PF14905">
    <property type="entry name" value="OMP_b-brl_3"/>
    <property type="match status" value="1"/>
</dbReference>
<dbReference type="InterPro" id="IPR008969">
    <property type="entry name" value="CarboxyPept-like_regulatory"/>
</dbReference>
<accession>A0ABS7CZ47</accession>
<sequence>MKKLLLLVFLIISHVSFAQKYSVKGRVLDNTDAALPSATVLVLQAKDSTLVNFGATDLQGAFEVKGVSKGDYLFKVSFLGFDPFFQKILFPNGATVVDMGAIKLQPQSKQLKEVQVQGEKSPVVIKKDTIEFNAGSFKTQPNAAVEELLKKLPGVEVDAEGNVSMQGEKVQRVTVDGKEFFGRDPKMATKNLPADAIDKVQVFDKKSDQATFSGIDDGQREKTINLQLKEEKRNNAFGSVMAGGGTDERYQAKASINRFKKGQQLSFLGMANNINSQGFGFDEYANFNGGMSRMGGGMIVINNGSGGTANGIPINTGGRMNGLMNTQAGGLNFNNQVTKKLEANGSYFFNNLNQTISKDVERDNLLNAGNPRTTERTTQDGGNLNHRGNVTLDYKIDSLNSLKVTGALSYNEIAQNQSSRINNFGTNDQVLNASDTRSNSEGNIFNLNSSILFRHRFTKPGRFMSVNADMSANQNDTDGTYDSDLTFANREDSQIRQRNEQASDTRNLTLGVSHTEPLGNRQYLESNYTYRANLSESNREVYDIEGNSNTLNASLSNMYESLYLYHRLGLNYKLNRQKYNLTLGTSLQQSDLNGEVWLRNMDGKQNIDRDFYNLLPTARFNYDFANNRRLSFNYETIVQEPSIRQLQPVADISNPLNIYVGNENLIPSYMHQVRLNYNSFDAGTLRSFFGMLSVMHTTNAIVSSQSIDENSIRTTTPVNVDYNTMVSTFANYSYPIKKLNSRLHFGANVRDQNTISVLNDVENDVNVRSASGNIRYSYQKENLNFGLRADITAQRTKYEDTNQNDQLFLNKTYAADANYRFLKHYNINATFDYLVYDNNATNFNQAIPLLNASISRQFLKNNAGELKLSATNLLDRNTGINQTTNALYIERETLNSLGQYYMLSFIYNINKHLNPMGNNSGEVIRIMR</sequence>
<dbReference type="Gene3D" id="2.60.40.1120">
    <property type="entry name" value="Carboxypeptidase-like, regulatory domain"/>
    <property type="match status" value="1"/>
</dbReference>
<keyword evidence="2" id="KW-0732">Signal</keyword>
<evidence type="ECO:0000313" key="4">
    <source>
        <dbReference type="EMBL" id="MBW7468792.1"/>
    </source>
</evidence>
<dbReference type="SUPFAM" id="SSF56935">
    <property type="entry name" value="Porins"/>
    <property type="match status" value="1"/>
</dbReference>